<gene>
    <name evidence="1" type="ORF">TM35_000252370</name>
</gene>
<accession>A0A1X0NQS0</accession>
<sequence>MKSCEVSAELYYRSFLKHCFYDVEKLNINHLLNEYSSSILKSSSRRSLIERCDVIRSETRNLLKVLQIIVIHNTGSTPGVAVLVHDVSKDEVYCSLHLHDVSESDDRNSSVSTGLRDNRHFTIVLPECNIDLKMITFENLLFFCQSSSSSGFVLLMDISAVTNSSELLTPCPVLEDFSFLTCSAYYDDSHHSVLFSFLDTHKLFSLTIPVDFYRRREGISTIRVLYLSLPQGSLHFHVDRDLIIVCPSLKKETNWLSLFFMKEEPVCKYDMKARVCLYYSIVVGSHHYLVLLAMEDGSVQTFQFRSKTIVKGGLTKVFEGDILHKEAQEFVPMGGDKIALITKYQCALLSIVDTTLTGVVSVLSIYSSSEISNMTILKLQFPYELQGNFPFVLLVSTLGYAGVRIYSFQHMKTLCVNVDASPSGISSVISDDELELTTADLVNNKGGRVTGLFSHIKSIFQRGKTERRSGYFEPNIKNEDAILTLCQGFGELSIDKLSPPYQLIALDSRVRGFLVCVSTKNTNHCYLLRDYALHHALRQLWMVLGDG</sequence>
<keyword evidence="2" id="KW-1185">Reference proteome</keyword>
<dbReference type="Proteomes" id="UP000192257">
    <property type="component" value="Unassembled WGS sequence"/>
</dbReference>
<dbReference type="RefSeq" id="XP_028881007.1">
    <property type="nucleotide sequence ID" value="XM_029027828.1"/>
</dbReference>
<comment type="caution">
    <text evidence="1">The sequence shown here is derived from an EMBL/GenBank/DDBJ whole genome shotgun (WGS) entry which is preliminary data.</text>
</comment>
<proteinExistence type="predicted"/>
<dbReference type="VEuPathDB" id="TriTrypDB:TM35_000252370"/>
<protein>
    <submittedName>
        <fullName evidence="1">Uncharacterized protein</fullName>
    </submittedName>
</protein>
<name>A0A1X0NQS0_9TRYP</name>
<organism evidence="1 2">
    <name type="scientific">Trypanosoma theileri</name>
    <dbReference type="NCBI Taxonomy" id="67003"/>
    <lineage>
        <taxon>Eukaryota</taxon>
        <taxon>Discoba</taxon>
        <taxon>Euglenozoa</taxon>
        <taxon>Kinetoplastea</taxon>
        <taxon>Metakinetoplastina</taxon>
        <taxon>Trypanosomatida</taxon>
        <taxon>Trypanosomatidae</taxon>
        <taxon>Trypanosoma</taxon>
    </lineage>
</organism>
<reference evidence="1 2" key="1">
    <citation type="submission" date="2017-03" db="EMBL/GenBank/DDBJ databases">
        <title>An alternative strategy for trypanosome survival in the mammalian bloodstream revealed through genome and transcriptome analysis of the ubiquitous bovine parasite Trypanosoma (Megatrypanum) theileri.</title>
        <authorList>
            <person name="Kelly S."/>
            <person name="Ivens A."/>
            <person name="Mott A."/>
            <person name="O'Neill E."/>
            <person name="Emms D."/>
            <person name="Macleod O."/>
            <person name="Voorheis P."/>
            <person name="Matthews J."/>
            <person name="Matthews K."/>
            <person name="Carrington M."/>
        </authorList>
    </citation>
    <scope>NUCLEOTIDE SEQUENCE [LARGE SCALE GENOMIC DNA]</scope>
    <source>
        <strain evidence="1">Edinburgh</strain>
    </source>
</reference>
<evidence type="ECO:0000313" key="2">
    <source>
        <dbReference type="Proteomes" id="UP000192257"/>
    </source>
</evidence>
<dbReference type="OrthoDB" id="10419416at2759"/>
<dbReference type="GeneID" id="39987608"/>
<dbReference type="EMBL" id="NBCO01000025">
    <property type="protein sequence ID" value="ORC86941.1"/>
    <property type="molecule type" value="Genomic_DNA"/>
</dbReference>
<evidence type="ECO:0000313" key="1">
    <source>
        <dbReference type="EMBL" id="ORC86941.1"/>
    </source>
</evidence>
<dbReference type="AlphaFoldDB" id="A0A1X0NQS0"/>